<keyword evidence="3" id="KW-1185">Reference proteome</keyword>
<evidence type="ECO:0000313" key="2">
    <source>
        <dbReference type="EMBL" id="KAL0634240.1"/>
    </source>
</evidence>
<sequence>MRFSIIALATPLLLAAGVLAGDNCKCQDSAGQYNEATQFCCDNQQVEGNVYHGDQVHQCSNAFGALNSGLFVECCMAEGHGGAFCW</sequence>
<keyword evidence="1" id="KW-0732">Signal</keyword>
<dbReference type="EMBL" id="JBBBZM010000100">
    <property type="protein sequence ID" value="KAL0634240.1"/>
    <property type="molecule type" value="Genomic_DNA"/>
</dbReference>
<evidence type="ECO:0000256" key="1">
    <source>
        <dbReference type="SAM" id="SignalP"/>
    </source>
</evidence>
<dbReference type="InterPro" id="IPR045992">
    <property type="entry name" value="DUF5948"/>
</dbReference>
<dbReference type="Pfam" id="PF19373">
    <property type="entry name" value="DUF5948"/>
    <property type="match status" value="1"/>
</dbReference>
<protein>
    <recommendedName>
        <fullName evidence="4">Plethodontid modulating factor</fullName>
    </recommendedName>
</protein>
<dbReference type="Proteomes" id="UP001447188">
    <property type="component" value="Unassembled WGS sequence"/>
</dbReference>
<reference evidence="2 3" key="1">
    <citation type="submission" date="2024-02" db="EMBL/GenBank/DDBJ databases">
        <title>Discinaceae phylogenomics.</title>
        <authorList>
            <person name="Dirks A.C."/>
            <person name="James T.Y."/>
        </authorList>
    </citation>
    <scope>NUCLEOTIDE SEQUENCE [LARGE SCALE GENOMIC DNA]</scope>
    <source>
        <strain evidence="2 3">ACD0624</strain>
    </source>
</reference>
<feature type="chain" id="PRO_5045719392" description="Plethodontid modulating factor" evidence="1">
    <location>
        <begin position="21"/>
        <end position="86"/>
    </location>
</feature>
<gene>
    <name evidence="2" type="ORF">Q9L58_006858</name>
</gene>
<feature type="signal peptide" evidence="1">
    <location>
        <begin position="1"/>
        <end position="20"/>
    </location>
</feature>
<proteinExistence type="predicted"/>
<evidence type="ECO:0008006" key="4">
    <source>
        <dbReference type="Google" id="ProtNLM"/>
    </source>
</evidence>
<organism evidence="2 3">
    <name type="scientific">Discina gigas</name>
    <dbReference type="NCBI Taxonomy" id="1032678"/>
    <lineage>
        <taxon>Eukaryota</taxon>
        <taxon>Fungi</taxon>
        <taxon>Dikarya</taxon>
        <taxon>Ascomycota</taxon>
        <taxon>Pezizomycotina</taxon>
        <taxon>Pezizomycetes</taxon>
        <taxon>Pezizales</taxon>
        <taxon>Discinaceae</taxon>
        <taxon>Discina</taxon>
    </lineage>
</organism>
<name>A0ABR3GEM8_9PEZI</name>
<comment type="caution">
    <text evidence="2">The sequence shown here is derived from an EMBL/GenBank/DDBJ whole genome shotgun (WGS) entry which is preliminary data.</text>
</comment>
<accession>A0ABR3GEM8</accession>
<evidence type="ECO:0000313" key="3">
    <source>
        <dbReference type="Proteomes" id="UP001447188"/>
    </source>
</evidence>